<dbReference type="Proteomes" id="UP001381693">
    <property type="component" value="Unassembled WGS sequence"/>
</dbReference>
<name>A0AAN8WGL7_HALRR</name>
<accession>A0AAN8WGL7</accession>
<dbReference type="AlphaFoldDB" id="A0AAN8WGL7"/>
<comment type="caution">
    <text evidence="2">The sequence shown here is derived from an EMBL/GenBank/DDBJ whole genome shotgun (WGS) entry which is preliminary data.</text>
</comment>
<organism evidence="2 3">
    <name type="scientific">Halocaridina rubra</name>
    <name type="common">Hawaiian red shrimp</name>
    <dbReference type="NCBI Taxonomy" id="373956"/>
    <lineage>
        <taxon>Eukaryota</taxon>
        <taxon>Metazoa</taxon>
        <taxon>Ecdysozoa</taxon>
        <taxon>Arthropoda</taxon>
        <taxon>Crustacea</taxon>
        <taxon>Multicrustacea</taxon>
        <taxon>Malacostraca</taxon>
        <taxon>Eumalacostraca</taxon>
        <taxon>Eucarida</taxon>
        <taxon>Decapoda</taxon>
        <taxon>Pleocyemata</taxon>
        <taxon>Caridea</taxon>
        <taxon>Atyoidea</taxon>
        <taxon>Atyidae</taxon>
        <taxon>Halocaridina</taxon>
    </lineage>
</organism>
<reference evidence="2 3" key="1">
    <citation type="submission" date="2023-11" db="EMBL/GenBank/DDBJ databases">
        <title>Halocaridina rubra genome assembly.</title>
        <authorList>
            <person name="Smith C."/>
        </authorList>
    </citation>
    <scope>NUCLEOTIDE SEQUENCE [LARGE SCALE GENOMIC DNA]</scope>
    <source>
        <strain evidence="2">EP-1</strain>
        <tissue evidence="2">Whole</tissue>
    </source>
</reference>
<gene>
    <name evidence="2" type="ORF">SK128_022898</name>
</gene>
<feature type="region of interest" description="Disordered" evidence="1">
    <location>
        <begin position="25"/>
        <end position="65"/>
    </location>
</feature>
<protein>
    <submittedName>
        <fullName evidence="2">Uncharacterized protein</fullName>
    </submittedName>
</protein>
<evidence type="ECO:0000313" key="3">
    <source>
        <dbReference type="Proteomes" id="UP001381693"/>
    </source>
</evidence>
<sequence length="96" mass="10515">DMFHQLMKLIPDAKRKYEDLIAQRGVEGVNEDRLSSDEDSSELQGRKGTSPAPDCDKKTGEGNIEPYSLTTDEIASSFIYALTGKCTVASDNTGKK</sequence>
<dbReference type="EMBL" id="JAXCGZ010024226">
    <property type="protein sequence ID" value="KAK6996381.1"/>
    <property type="molecule type" value="Genomic_DNA"/>
</dbReference>
<proteinExistence type="predicted"/>
<evidence type="ECO:0000313" key="2">
    <source>
        <dbReference type="EMBL" id="KAK6996381.1"/>
    </source>
</evidence>
<feature type="non-terminal residue" evidence="2">
    <location>
        <position position="1"/>
    </location>
</feature>
<evidence type="ECO:0000256" key="1">
    <source>
        <dbReference type="SAM" id="MobiDB-lite"/>
    </source>
</evidence>
<keyword evidence="3" id="KW-1185">Reference proteome</keyword>